<dbReference type="InterPro" id="IPR013098">
    <property type="entry name" value="Ig_I-set"/>
</dbReference>
<dbReference type="InterPro" id="IPR036179">
    <property type="entry name" value="Ig-like_dom_sf"/>
</dbReference>
<feature type="domain" description="Ig-like" evidence="12">
    <location>
        <begin position="6481"/>
        <end position="6567"/>
    </location>
</feature>
<feature type="domain" description="Ig-like" evidence="12">
    <location>
        <begin position="1261"/>
        <end position="1352"/>
    </location>
</feature>
<evidence type="ECO:0000259" key="11">
    <source>
        <dbReference type="PROSITE" id="PS50010"/>
    </source>
</evidence>
<proteinExistence type="inferred from homology"/>
<feature type="domain" description="Ig-like" evidence="12">
    <location>
        <begin position="5110"/>
        <end position="5201"/>
    </location>
</feature>
<dbReference type="CDD" id="cd00160">
    <property type="entry name" value="RhoGEF"/>
    <property type="match status" value="1"/>
</dbReference>
<dbReference type="FunFam" id="2.60.40.10:FF:000344">
    <property type="entry name" value="Muscle M-line assembly protein unc-89"/>
    <property type="match status" value="1"/>
</dbReference>
<dbReference type="Gene3D" id="2.60.40.10">
    <property type="entry name" value="Immunoglobulins"/>
    <property type="match status" value="57"/>
</dbReference>
<dbReference type="InterPro" id="IPR007110">
    <property type="entry name" value="Ig-like_dom"/>
</dbReference>
<protein>
    <submittedName>
        <fullName evidence="14">Muscle M-line assembly protein unc-89</fullName>
    </submittedName>
</protein>
<feature type="region of interest" description="Disordered" evidence="9">
    <location>
        <begin position="914"/>
        <end position="942"/>
    </location>
</feature>
<feature type="domain" description="Ig-like" evidence="12">
    <location>
        <begin position="2223"/>
        <end position="2312"/>
    </location>
</feature>
<dbReference type="FunFam" id="2.60.40.10:FF:000425">
    <property type="entry name" value="Myosin light chain kinase"/>
    <property type="match status" value="13"/>
</dbReference>
<feature type="domain" description="Ig-like" evidence="12">
    <location>
        <begin position="6698"/>
        <end position="6794"/>
    </location>
</feature>
<comment type="similarity">
    <text evidence="2">Belongs to the protein kinase superfamily. CAMK Ser/Thr protein kinase family.</text>
</comment>
<dbReference type="InterPro" id="IPR036116">
    <property type="entry name" value="FN3_sf"/>
</dbReference>
<evidence type="ECO:0000256" key="5">
    <source>
        <dbReference type="ARBA" id="ARBA00022737"/>
    </source>
</evidence>
<dbReference type="SUPFAM" id="SSF49265">
    <property type="entry name" value="Fibronectin type III"/>
    <property type="match status" value="1"/>
</dbReference>
<dbReference type="InterPro" id="IPR035899">
    <property type="entry name" value="DBL_dom_sf"/>
</dbReference>
<feature type="domain" description="Ig-like" evidence="12">
    <location>
        <begin position="6156"/>
        <end position="6245"/>
    </location>
</feature>
<feature type="domain" description="SH3" evidence="10">
    <location>
        <begin position="484"/>
        <end position="548"/>
    </location>
</feature>
<feature type="domain" description="Ig-like" evidence="12">
    <location>
        <begin position="2646"/>
        <end position="2735"/>
    </location>
</feature>
<dbReference type="SMART" id="SM00409">
    <property type="entry name" value="IG"/>
    <property type="match status" value="57"/>
</dbReference>
<feature type="domain" description="Ig-like" evidence="12">
    <location>
        <begin position="2329"/>
        <end position="2420"/>
    </location>
</feature>
<dbReference type="PROSITE" id="PS50853">
    <property type="entry name" value="FN3"/>
    <property type="match status" value="1"/>
</dbReference>
<evidence type="ECO:0000256" key="3">
    <source>
        <dbReference type="ARBA" id="ARBA00022443"/>
    </source>
</evidence>
<evidence type="ECO:0000256" key="2">
    <source>
        <dbReference type="ARBA" id="ARBA00006692"/>
    </source>
</evidence>
<evidence type="ECO:0000256" key="6">
    <source>
        <dbReference type="ARBA" id="ARBA00023157"/>
    </source>
</evidence>
<feature type="domain" description="Ig-like" evidence="12">
    <location>
        <begin position="2117"/>
        <end position="2211"/>
    </location>
</feature>
<dbReference type="GO" id="GO:0005085">
    <property type="term" value="F:guanyl-nucleotide exchange factor activity"/>
    <property type="evidence" value="ECO:0007669"/>
    <property type="project" value="InterPro"/>
</dbReference>
<dbReference type="PANTHER" id="PTHR47633">
    <property type="entry name" value="IMMUNOGLOBULIN"/>
    <property type="match status" value="1"/>
</dbReference>
<feature type="domain" description="Ig-like" evidence="12">
    <location>
        <begin position="3493"/>
        <end position="3582"/>
    </location>
</feature>
<dbReference type="Gene3D" id="1.20.900.10">
    <property type="entry name" value="Dbl homology (DH) domain"/>
    <property type="match status" value="1"/>
</dbReference>
<dbReference type="InterPro" id="IPR013106">
    <property type="entry name" value="Ig_V-set"/>
</dbReference>
<keyword evidence="15" id="KW-1185">Reference proteome</keyword>
<comment type="caution">
    <text evidence="14">The sequence shown here is derived from an EMBL/GenBank/DDBJ whole genome shotgun (WGS) entry which is preliminary data.</text>
</comment>
<dbReference type="Gene3D" id="2.30.30.40">
    <property type="entry name" value="SH3 Domains"/>
    <property type="match status" value="1"/>
</dbReference>
<dbReference type="Proteomes" id="UP000054721">
    <property type="component" value="Unassembled WGS sequence"/>
</dbReference>
<dbReference type="GO" id="GO:0040017">
    <property type="term" value="P:positive regulation of locomotion"/>
    <property type="evidence" value="ECO:0007669"/>
    <property type="project" value="UniProtKB-ARBA"/>
</dbReference>
<dbReference type="EMBL" id="JYDW01000062">
    <property type="protein sequence ID" value="KRZ58155.1"/>
    <property type="molecule type" value="Genomic_DNA"/>
</dbReference>
<feature type="domain" description="Ig-like" evidence="12">
    <location>
        <begin position="1662"/>
        <end position="1752"/>
    </location>
</feature>
<feature type="domain" description="Ig-like" evidence="12">
    <location>
        <begin position="3804"/>
        <end position="3894"/>
    </location>
</feature>
<keyword evidence="5" id="KW-0677">Repeat</keyword>
<feature type="domain" description="Ig-like" evidence="12">
    <location>
        <begin position="7180"/>
        <end position="7269"/>
    </location>
</feature>
<feature type="domain" description="Ig-like" evidence="12">
    <location>
        <begin position="2435"/>
        <end position="2526"/>
    </location>
</feature>
<gene>
    <name evidence="14" type="primary">unc-89</name>
    <name evidence="14" type="ORF">T02_950</name>
</gene>
<dbReference type="Gene3D" id="2.30.29.30">
    <property type="entry name" value="Pleckstrin-homology domain (PH domain)/Phosphotyrosine-binding domain (PTB)"/>
    <property type="match status" value="1"/>
</dbReference>
<dbReference type="PROSITE" id="PS50835">
    <property type="entry name" value="IG_LIKE"/>
    <property type="match status" value="52"/>
</dbReference>
<dbReference type="FunFam" id="2.60.40.10:FF:000080">
    <property type="entry name" value="Myosin light chain kinase, smooth muscle"/>
    <property type="match status" value="4"/>
</dbReference>
<dbReference type="SUPFAM" id="SSF50729">
    <property type="entry name" value="PH domain-like"/>
    <property type="match status" value="1"/>
</dbReference>
<feature type="domain" description="Ig-like" evidence="12">
    <location>
        <begin position="7060"/>
        <end position="7175"/>
    </location>
</feature>
<feature type="domain" description="Ig-like" evidence="12">
    <location>
        <begin position="2540"/>
        <end position="2629"/>
    </location>
</feature>
<name>A0A0V1LF75_9BILA</name>
<dbReference type="InterPro" id="IPR032675">
    <property type="entry name" value="LRR_dom_sf"/>
</dbReference>
<dbReference type="FunFam" id="2.60.40.10:FF:000032">
    <property type="entry name" value="palladin isoform X1"/>
    <property type="match status" value="5"/>
</dbReference>
<feature type="domain" description="Ig-like" evidence="12">
    <location>
        <begin position="3911"/>
        <end position="4000"/>
    </location>
</feature>
<dbReference type="SMART" id="SM00325">
    <property type="entry name" value="RhoGEF"/>
    <property type="match status" value="1"/>
</dbReference>
<feature type="domain" description="Ig-like" evidence="12">
    <location>
        <begin position="4123"/>
        <end position="4212"/>
    </location>
</feature>
<dbReference type="Gene3D" id="3.80.10.10">
    <property type="entry name" value="Ribonuclease Inhibitor"/>
    <property type="match status" value="1"/>
</dbReference>
<feature type="domain" description="Ig-like" evidence="12">
    <location>
        <begin position="3699"/>
        <end position="3790"/>
    </location>
</feature>
<feature type="domain" description="Ig-like" evidence="12">
    <location>
        <begin position="6263"/>
        <end position="6353"/>
    </location>
</feature>
<dbReference type="GO" id="GO:0045989">
    <property type="term" value="P:positive regulation of striated muscle contraction"/>
    <property type="evidence" value="ECO:0007669"/>
    <property type="project" value="UniProtKB-ARBA"/>
</dbReference>
<dbReference type="CDD" id="cd00096">
    <property type="entry name" value="Ig"/>
    <property type="match status" value="7"/>
</dbReference>
<feature type="domain" description="Ig-like" evidence="12">
    <location>
        <begin position="5820"/>
        <end position="5930"/>
    </location>
</feature>
<feature type="domain" description="Ig-like" evidence="12">
    <location>
        <begin position="1953"/>
        <end position="2041"/>
    </location>
</feature>
<dbReference type="SUPFAM" id="SSF48726">
    <property type="entry name" value="Immunoglobulin"/>
    <property type="match status" value="57"/>
</dbReference>
<feature type="domain" description="Ig-like" evidence="12">
    <location>
        <begin position="2858"/>
        <end position="2947"/>
    </location>
</feature>
<dbReference type="InterPro" id="IPR003599">
    <property type="entry name" value="Ig_sub"/>
</dbReference>
<evidence type="ECO:0000256" key="8">
    <source>
        <dbReference type="PROSITE-ProRule" id="PRU00192"/>
    </source>
</evidence>
<dbReference type="InterPro" id="IPR013783">
    <property type="entry name" value="Ig-like_fold"/>
</dbReference>
<evidence type="ECO:0000259" key="12">
    <source>
        <dbReference type="PROSITE" id="PS50835"/>
    </source>
</evidence>
<feature type="domain" description="Ig-like" evidence="12">
    <location>
        <begin position="1856"/>
        <end position="1945"/>
    </location>
</feature>
<dbReference type="PROSITE" id="PS50010">
    <property type="entry name" value="DH_2"/>
    <property type="match status" value="1"/>
</dbReference>
<dbReference type="InterPro" id="IPR036028">
    <property type="entry name" value="SH3-like_dom_sf"/>
</dbReference>
<dbReference type="InterPro" id="IPR000219">
    <property type="entry name" value="DH_dom"/>
</dbReference>
<dbReference type="Pfam" id="PF13927">
    <property type="entry name" value="Ig_3"/>
    <property type="match status" value="1"/>
</dbReference>
<dbReference type="FunFam" id="2.60.40.10:FF:000107">
    <property type="entry name" value="Myosin, light chain kinase a"/>
    <property type="match status" value="8"/>
</dbReference>
<feature type="domain" description="Ig-like" evidence="12">
    <location>
        <begin position="1065"/>
        <end position="1153"/>
    </location>
</feature>
<feature type="domain" description="Ig-like" evidence="12">
    <location>
        <begin position="5716"/>
        <end position="5808"/>
    </location>
</feature>
<dbReference type="SUPFAM" id="SSF48065">
    <property type="entry name" value="DBL homology domain (DH-domain)"/>
    <property type="match status" value="1"/>
</dbReference>
<dbReference type="PANTHER" id="PTHR47633:SF3">
    <property type="entry name" value="STRIATED MUSCLE PREFERENTIALLY EXPRESSED PROTEIN KINASE"/>
    <property type="match status" value="1"/>
</dbReference>
<feature type="domain" description="Ig-like" evidence="12">
    <location>
        <begin position="1359"/>
        <end position="1449"/>
    </location>
</feature>
<feature type="domain" description="Ig-like" evidence="12">
    <location>
        <begin position="3175"/>
        <end position="3266"/>
    </location>
</feature>
<dbReference type="SMART" id="SM00408">
    <property type="entry name" value="IGc2"/>
    <property type="match status" value="48"/>
</dbReference>
<evidence type="ECO:0000313" key="14">
    <source>
        <dbReference type="EMBL" id="KRZ58155.1"/>
    </source>
</evidence>
<feature type="domain" description="Ig-like" evidence="12">
    <location>
        <begin position="6821"/>
        <end position="6913"/>
    </location>
</feature>
<evidence type="ECO:0000256" key="7">
    <source>
        <dbReference type="ARBA" id="ARBA00023319"/>
    </source>
</evidence>
<feature type="domain" description="Ig-like" evidence="12">
    <location>
        <begin position="4245"/>
        <end position="4312"/>
    </location>
</feature>
<dbReference type="InterPro" id="IPR035526">
    <property type="entry name" value="Obscurin_SH3"/>
</dbReference>
<organism evidence="14 15">
    <name type="scientific">Trichinella nativa</name>
    <dbReference type="NCBI Taxonomy" id="6335"/>
    <lineage>
        <taxon>Eukaryota</taxon>
        <taxon>Metazoa</taxon>
        <taxon>Ecdysozoa</taxon>
        <taxon>Nematoda</taxon>
        <taxon>Enoplea</taxon>
        <taxon>Dorylaimia</taxon>
        <taxon>Trichinellida</taxon>
        <taxon>Trichinellidae</taxon>
        <taxon>Trichinella</taxon>
    </lineage>
</organism>
<feature type="domain" description="Ig-like" evidence="12">
    <location>
        <begin position="4519"/>
        <end position="4609"/>
    </location>
</feature>
<dbReference type="InterPro" id="IPR003961">
    <property type="entry name" value="FN3_dom"/>
</dbReference>
<comment type="subcellular location">
    <subcellularLocation>
        <location evidence="1">Cytoplasm</location>
        <location evidence="1">Myofibril</location>
        <location evidence="1">Sarcomere</location>
        <location evidence="1">A band</location>
    </subcellularLocation>
</comment>
<dbReference type="GO" id="GO:0060298">
    <property type="term" value="P:positive regulation of sarcomere organization"/>
    <property type="evidence" value="ECO:0007669"/>
    <property type="project" value="UniProtKB-ARBA"/>
</dbReference>
<feature type="domain" description="Ig-like" evidence="12">
    <location>
        <begin position="3070"/>
        <end position="3159"/>
    </location>
</feature>
<feature type="domain" description="Ig-like" evidence="12">
    <location>
        <begin position="5947"/>
        <end position="6036"/>
    </location>
</feature>
<feature type="domain" description="Ig-like" evidence="12">
    <location>
        <begin position="5329"/>
        <end position="5404"/>
    </location>
</feature>
<keyword evidence="7" id="KW-0393">Immunoglobulin domain</keyword>
<evidence type="ECO:0000259" key="10">
    <source>
        <dbReference type="PROSITE" id="PS50002"/>
    </source>
</evidence>
<evidence type="ECO:0000313" key="15">
    <source>
        <dbReference type="Proteomes" id="UP000054721"/>
    </source>
</evidence>
<dbReference type="OrthoDB" id="5969272at2759"/>
<keyword evidence="3 8" id="KW-0728">SH3 domain</keyword>
<feature type="domain" description="Ig-like" evidence="12">
    <location>
        <begin position="6053"/>
        <end position="6142"/>
    </location>
</feature>
<feature type="domain" description="Ig-like" evidence="12">
    <location>
        <begin position="1762"/>
        <end position="1850"/>
    </location>
</feature>
<dbReference type="FunFam" id="2.60.40.10:FF:000345">
    <property type="entry name" value="Muscle M-line assembly protein unc-89"/>
    <property type="match status" value="7"/>
</dbReference>
<feature type="domain" description="Ig-like" evidence="12">
    <location>
        <begin position="5505"/>
        <end position="5606"/>
    </location>
</feature>
<dbReference type="FunFam" id="2.60.40.10:FF:001436">
    <property type="entry name" value="Muscle M-line assembly protein unc-89"/>
    <property type="match status" value="1"/>
</dbReference>
<evidence type="ECO:0000256" key="1">
    <source>
        <dbReference type="ARBA" id="ARBA00004161"/>
    </source>
</evidence>
<feature type="domain" description="Fibronectin type-III" evidence="13">
    <location>
        <begin position="6952"/>
        <end position="7049"/>
    </location>
</feature>
<dbReference type="GO" id="GO:0031672">
    <property type="term" value="C:A band"/>
    <property type="evidence" value="ECO:0007669"/>
    <property type="project" value="UniProtKB-SubCell"/>
</dbReference>
<dbReference type="InterPro" id="IPR003598">
    <property type="entry name" value="Ig_sub2"/>
</dbReference>
<dbReference type="SUPFAM" id="SSF50044">
    <property type="entry name" value="SH3-domain"/>
    <property type="match status" value="1"/>
</dbReference>
<feature type="domain" description="Ig-like" evidence="12">
    <location>
        <begin position="1559"/>
        <end position="1655"/>
    </location>
</feature>
<feature type="domain" description="Ig-like" evidence="12">
    <location>
        <begin position="4718"/>
        <end position="4806"/>
    </location>
</feature>
<evidence type="ECO:0000256" key="9">
    <source>
        <dbReference type="SAM" id="MobiDB-lite"/>
    </source>
</evidence>
<dbReference type="STRING" id="6335.A0A0V1LF75"/>
<evidence type="ECO:0000259" key="13">
    <source>
        <dbReference type="PROSITE" id="PS50853"/>
    </source>
</evidence>
<feature type="domain" description="Ig-like" evidence="12">
    <location>
        <begin position="935"/>
        <end position="1050"/>
    </location>
</feature>
<dbReference type="SMART" id="SM00326">
    <property type="entry name" value="SH3"/>
    <property type="match status" value="1"/>
</dbReference>
<feature type="domain" description="Ig-like" evidence="12">
    <location>
        <begin position="3281"/>
        <end position="3372"/>
    </location>
</feature>
<feature type="domain" description="Ig-like" evidence="12">
    <location>
        <begin position="2752"/>
        <end position="2841"/>
    </location>
</feature>
<dbReference type="CDD" id="cd00063">
    <property type="entry name" value="FN3"/>
    <property type="match status" value="1"/>
</dbReference>
<dbReference type="Pfam" id="PF07679">
    <property type="entry name" value="I-set"/>
    <property type="match status" value="54"/>
</dbReference>
<feature type="domain" description="Ig-like" evidence="12">
    <location>
        <begin position="5413"/>
        <end position="5501"/>
    </location>
</feature>
<feature type="domain" description="Ig-like" evidence="12">
    <location>
        <begin position="6592"/>
        <end position="6681"/>
    </location>
</feature>
<feature type="domain" description="Ig-like" evidence="12">
    <location>
        <begin position="4323"/>
        <end position="4418"/>
    </location>
</feature>
<dbReference type="InterPro" id="IPR055251">
    <property type="entry name" value="SOS1_NGEF_PH"/>
</dbReference>
<keyword evidence="4" id="KW-0963">Cytoplasm</keyword>
<dbReference type="Pfam" id="PF00621">
    <property type="entry name" value="RhoGEF"/>
    <property type="match status" value="1"/>
</dbReference>
<dbReference type="Pfam" id="PF22697">
    <property type="entry name" value="SOS1_NGEF_PH"/>
    <property type="match status" value="1"/>
</dbReference>
<feature type="domain" description="Ig-like" evidence="12">
    <location>
        <begin position="4916"/>
        <end position="5005"/>
    </location>
</feature>
<accession>A0A0V1LF75</accession>
<dbReference type="CDD" id="cd12025">
    <property type="entry name" value="SH3_Obscurin_like"/>
    <property type="match status" value="1"/>
</dbReference>
<dbReference type="InterPro" id="IPR001452">
    <property type="entry name" value="SH3_domain"/>
</dbReference>
<feature type="domain" description="Ig-like" evidence="12">
    <location>
        <begin position="3387"/>
        <end position="3475"/>
    </location>
</feature>
<feature type="domain" description="Ig-like" evidence="12">
    <location>
        <begin position="1165"/>
        <end position="1253"/>
    </location>
</feature>
<dbReference type="SUPFAM" id="SSF52047">
    <property type="entry name" value="RNI-like"/>
    <property type="match status" value="1"/>
</dbReference>
<feature type="domain" description="Ig-like" evidence="12">
    <location>
        <begin position="4017"/>
        <end position="4106"/>
    </location>
</feature>
<dbReference type="SMART" id="SM00060">
    <property type="entry name" value="FN3"/>
    <property type="match status" value="1"/>
</dbReference>
<evidence type="ECO:0000256" key="4">
    <source>
        <dbReference type="ARBA" id="ARBA00022490"/>
    </source>
</evidence>
<feature type="domain" description="Ig-like" evidence="12">
    <location>
        <begin position="6366"/>
        <end position="6460"/>
    </location>
</feature>
<dbReference type="PROSITE" id="PS50002">
    <property type="entry name" value="SH3"/>
    <property type="match status" value="1"/>
</dbReference>
<feature type="domain" description="DH" evidence="11">
    <location>
        <begin position="575"/>
        <end position="743"/>
    </location>
</feature>
<feature type="domain" description="Ig-like" evidence="12">
    <location>
        <begin position="2964"/>
        <end position="3055"/>
    </location>
</feature>
<keyword evidence="6" id="KW-1015">Disulfide bond</keyword>
<feature type="domain" description="Ig-like" evidence="12">
    <location>
        <begin position="4618"/>
        <end position="4712"/>
    </location>
</feature>
<dbReference type="SMART" id="SM00406">
    <property type="entry name" value="IGv"/>
    <property type="match status" value="15"/>
</dbReference>
<sequence>MLFNLFKFEGNSCILLIFYLRLYFSVQRMFSSNRRCIDWKDDDEAKLVPLAKQKFQMFTKAKRCLRVLPNGCTANEWLIIMCTKLLDLPDNCLLHILENLTIMQCIYCKLICKRFVILCDYSIRCRNQLYFPDFSKNGDDCVDANEITNRLLQILALYGYRFKDIFVGFTFFQLKKELIDAIAVHCTSLNKLDVSFARAETNLVSILREAKSTLNALNIEEVNWIQKEDYYSTLKELSALPKLKELNARRFYSYYPILPNDTSFYLNSSVINLNLSGNRWLSKQQLHFVLSNLMQLKTLKLSCLSNVVDSDIIKLISTMKKLEILELNNISRLDLSLSELCHLNGSLKKLYLRDNSALNDITFFMLLEKCYSMEIMDVRFCLLSSKALNFARKQHKLVLILLLVWLGSSNPDIFTPLSKNFHIMTTTGYTSKYSSYKKYITSSEVSFASNQRRSSYKSEIADEYISSRGNSSRQKEIITGSDTHSLPVYIVTQDFNPDVSNTDALPLEEGQIVEVLDSKNASSWLVRTKARPPKIGWAPGTLFETPTEYYRHRRESRELTPTDVPMTKKEEALLKRNAVFQQLMKSEEVYVSELHHLLETYLHFLDDQSPPLAVRQLKEQLSLNLREIYNFHANVLLKGFQYYSDDPGIVGQTFMRLERDFDHHIKYCHDEPDTEKLIEEPIVKQYFESIRDRIETAEKTLLDYLQLPIKRIQEYQQFLKEMIRYSLKADLPVDSLQKALELMLWIPKRAVDLNFIQSISDLPTDASRLGRLLRHDQFRVWEKTKEGEGTLQYVFLFKSKLVFTSKQESEDADEIPEFKFNYSVRIDKYELKDDPQDSSIIQLCPLDPALPVYYLQATETSDTEVVKQAWVKDLNETKEALVSLAEEETETMTEFADFSDIKSEFSEYSSVSRKSSLYGDGVDDGPPRKKHKTPPSISRSTSVQSLCSMNLESVTQTGSIEMHGSNMTRTQYGYRTLHATTAKMSLKVSGYPLPVITWFKDGVPLQEDERHKFYSDEDGFFAMTIEPVLMEDTGRYTCVATNEYGQATTSAFFRVVTAEREPEKPRFVTVLQDLQIHEGETAKFSCEVEGWPEPEIQFYLDGQAIHPSREYIMDYDGHLVHLNIRDVQPDDAGVISLKILNASGSDECKATLTVIEQPDKRKVPPEFQQVLHDVVVKEDDEVKFKVVCSGDPTPEVVWYVNGTPLTNSDKVNIIAEDGIYILKISNITQHFDGELLCRAINRIGEASCGCHVTVLKEDHAPIFEQELCNQVVCIGDLVKLQVMISASPVATVSWMINEQPIDEKSGNVRISEKPQSGIYVLEILNATTEQNGLIECLARNRVGEAKSQATLSVEASDSPPMFKQELHDIREKLGQPVELQVIVDSRPVSVVHWSVNGREITGDENCNLKSDLSNRHKLRIAHLTEDLCGLWVCKAENSCGSATCQASVTAADSTSKTADSVPGVHFDSKLPPVIKRHVGEQFAVDVRVTGEQPVGFWSLNGKRLESSEFVRLTEQPGGLFRLEILTLSEEFSGTLSFEAQGSSGQVVSMSSELIVLPAPSDVVVVSQLPPSITAEVGSKVLVELNLGSSEQQHQQAEITWLLNGQPIAKSDEVQLHHDQDRICLQIDNISENYAGVLTCLVKLGNATETLQTNLEVVRTNRPPAEISGLSDTEVEEGDTIEFKLNIENAKSFQAEWFLNGTKLLPSDNVLIETTLDGICTLKFTKIHENQSGELECRISTPSGCFFSRAQLTVKPAARKQQPEICTQMNPLSVYEGDTLETKVALNGHPEPSVEWFLNGQRLSTNDNVHIETGNGMSSLRVKRVGKEMAGELSCVAKNLYGEVTTRTTLTVNHQIPVEFEQYLCDACCREGDTLKLKAILYGEPSPDVSWYINGKKLVESENIQIYKEKHTYIVVIHDITCDYSGEVVCKAVNEFGEASSSATLSVMRRGVPPDFLEWMNSISAAEGAEVVHRVRFSGDPKPTITWFINHQEIHNSDEFLITTEGDICTLTIKRFSARMVGEIICKAENDAGEVSCTAQMTLGTGRYLREEYSERSELEAVALSTGDIEGSEAGTDFAFSLPDEDMDVCKEFLILLLGNLVVAFQEDGSRYESSMAPKFISKIKDTKVTIGKQAIFECIVPGSKGICVKWLKDGNEVELLARIRVGSHKEENVMVHRLIIDDVRREDAGYYTCVVMNEHGQETCVAKLEIAEGKGSAELLKPPQFISCLSNVNVKVGDKALFSCKVTGFPQPDLKWYKDGEVIETFDESTTVREEKGTYMLVIDAVEKKHEGEYICEATNVAGQVKTCAELKIQQYTVSETDGEESVAPHFTVPLYPQTVTEGSTADLSCFATGNPEPEIHWYKDENEIHENDHFKFTSTKEGGKRLIVDNVHIVDEAEYTCEAVNIAGKASTKTILKVQKYEESECDKEETVLPKFTTDLQYQTVREGEQAVLTCVAKGVPSPEIYWFKNDERIQNDSHFEMRSDKDGTQTLIVCKAYLADQAEYKCEARNVVGSSFTQAALKVEKCETSTYEEEPVPPEFSTSLHYQKVNEGEQAVLMCTAKGHPQPEIYWYKNDQQIQEDEHFQIRRESDGRQKLIIVETVIDDQAKYTCEAINTVGKSTTQTILEIQRYTVSEPSAGETVAPIFTKELEYQKISEGQQAVLTCVAHGQPTPEIHWYKDDEEINNSEHFEMKSEKDGTQKLIVSEVSTNDQAEYRCEAWNTVGRSFTQTTLQVEKYIVSEVESGEVVPPEFTIPLQYQNIYEGQQAVLECALKGHPKPEVRWFKGSEEIYNDEHFEMKSEADGTQKLILLKVSANDDAVYKCEARNVAGESYTEASLQVERYTESDVKSEELSAPEFTSALEYQKVYQGQQAMLKCVAKGQPTPEIHWYKDNEEIHKSEQFEMHTEEDGTQILILSKVSIDDEAKYRCEACNIAGSSYTQATLKVEKYTESEVEKEEAIPPEITTGLEYQKVYEGQQVILSCVAKSHPSPEVHWFKDGEEIQSDEHFQMRSEDDGTYKLIISNAVVDDQAEYKCETWNIAGKASTKTVLEVKRYHEFETESLEDVPPTFTTTLEHQQVYEGEQVVFQCVATGQPAPKISWYKDGEEIFNNEHFQMKSEENGTQTLILLKSSVDDQAEYTCEAWNAAGKSTTQTTLEVKRYSVSEVEQGVVPPEFTTTLEHQSVYEGQQALFTCVAKGYPAPEIHWFKDGVEIESDDHFQMKSGEDGTQILIVTKTCVDDQAEYRCEAWNMGGKSTTQTTLKVEKHLISEVEEPSLVAPEFITNLQYQKVDEGQQAILTCVAKGYPSPEIHWYKDGEEIKNDEHFKMKSEADGTQMLILSKPVIEDQAVYRCEAWNIVGKTSTQTTLDIERYMVLEVEEEKVEAPQFISSLRYDAIREGEQAVLTCVTKGSPVPEVRWYKDEQEITNDSHFQIKSEMDGTQKLIIIKTVKDDQAEYKCEAINVAGRSSTKSIFKIQEVEFSESEEESAILPQFTVPLEYQKVHVGEQAVLTCVAKGQPAPEIHWFKDEVEIFNNEHFEMKSQEDGTQKLILTHVSIEDQANYTCEALNVAGRSSTSVILEIEKWNSNEAEYERRESFEHELDSENLEESQQTSVDTALVFDKEQLYDTRADRVDVFSTEANEARLAEKIALDEKTQIFEESRHDFSNFLSESSSFERRTEVSKSDIIEDRSQKGIVPEFVTVLEIQKAAEGATAFFSCKVVGEPTPVVRWFKDGNEILESEHFEISSRSDGTQTLIVKSVKPEDCAVYSCEAVNVCGKSSTKTTLEIQHAETSEIISEEVSPSFIKEIESVSTDEGKSIELECIVAGKPLPTVKWYKDGEEITAEDNFITLEALPSGLHRLHISNASSLHDGEYRCIASNSSGAVWSNAVVEVRAAEAKPVASLGMVAPEFIEVLRLCEASEHEVGTLQCKVTGFPAPEVRWFKDGVEITESEKYKMFKKADDVYVLQISDAIKEDEGEYRCEASNEKGFAWSEAPLSVKMAKEIEYDDSDEVAPDFAEPLKACVVNSGEDVVLQCKVTGVPYPEVMWYKKGVPVVCSEKITIETCQDGIHKLIIHQADESDVAEYRCEAKNDAGVVWSDATVCVLTSEYLEEEIEEEIAPSFVHELRETMVKEGEKIMLTCKVAGSPLPEVHWYKNGDIVKSSDEIEIVSTQDGTEKLIIHHAKVEDQGNYRCEAVNLAGYVSSKAPVSVFAIEDEMQMETLQNLEFTQPLHHRISDDDVRSVIFECQVASPSPATVYWYKDGVPIEMEEAHSIESFPDGLQKLILKNVTSEMAGHYTCKVKVNQVEIKTDDDLKVSEAAGLLEFSHGLKNQSVKKGSTVVMKCQINLRNRKQLPTVRWYKSGKEILADKRTEINSFPDGVCTLTITKTEEEDEGNYTCIISDGSSSVKTEATLTVIVEEEKKLSITKPLEDTVVPFGRDLTLEIEIQGQFESVKWYHGKKELRNSQRVKIEETDSVLSLFVKQADEESAGEYSVVIQMGQETVKSTAQVCVEPIPPLKITEGLTDLTVQLNDALQLSVKLTGLPEKVEWFKDGVKLKNSRTLRMESQDDGLYTLIVQNSSIKDVGRYEFKATNKDGSVESDALIKIKSESDDKPKDEDAALALVKGLTNQNVSDGEPFELRAKFSRKPKEVKWYKSGKQILPSKRVKISSDGLEFILEITDAKEDDSGKYEIEAFDDKGSVNSSADVNVKGTVPLKINDGLKPVELFSGETIRLAVNMVGSPESVDWFKDGKKLEESANCEFSAANGIYEMTIKNCSMNDKGSYEFQASNSKGDVSSKGIVKIKARDDEKPKDEDVALTLVKGLSDQQINFGDTLELKIKLNRKPHRFIWYKNGKEIEPSPRVKVVEKESEVGLIITDATEDDAGAYKIVAELGSAAVDSSADVAVKKLLQPLKILKPLKDQKCTVGTKITFLVEISDKPQAIRWYKNGKQIAESKRVVMQSMTDKLHKLEIDSAELDDEGIYSVEVENKSGMAKSEAMLNILDDHSQKPSFKILRDLENQEVTQGETVLFSVEFSQVPKTVSWYKHMEKISPDEKIKINFPKSTQCELELHNASLEDISAYRVEAMDEYGNVVSSAAELHVQRSPDALEILKDLEDIQILPGETATFKIQVKGKPKFVKWYKNGRILSGNDKAVAKSLDDGNYILTIKDASENDQAEYKCVLENDFGSVASEGKLTVGKIQKLESDEIKDKGLLKLLRGLSDHSADVGSKVEFSVQLQGFPENISWFANGRLIEPCYSDTEMLPNGEILCKCCIPAVKMDDAGMLKFQASNSSGTVNSECTLKVNGYPPKFLRGLTDRTTAPKCRIVLEVEIDQKPNSIKWYKDNAILKSTSKMEMISVDNNTYQLILNDIDRADAGSYSVEVTNEFGSAKSTGKLSVSSTAEKPLKPKITDGLKNVSILEGENAAFSATIEGKPTTVKWYRNGIELKAGPNIEVKQLDDATYKLILINCDKNKEGVIKIVASNDKGSDYSEAQLSIEIPVMKKVSDDGIGAKFVVPLENIRGNEKESLKLTCKVKGQPFPEITWLKDGQPLPADSRIVAETDVDGTCTLNISCVIPDDAGMYACVAQNHMGKDRTECELKVGGTGIFYVLSSLGCAAFDYLSFILNLDEAKLFAKHDVNVSVVDCLENRHVIGQHVRHTKHYSKCDLNIFALNTVNEFCNTFYSYPNENFLKDNNLDVRASEELDSGMAPQFIKPLRSNSVVEGENLILEARIIGNPLPSICWYVNDKEVVPNERVEGKIECIANEVVFLLQIKNARPEDAANYKCEATNPYGTQCSEASVTVEIPKPADQVAPKFVIPLVDMRANEGKTLRAEVKVRGRPTPELTWSAYFFYFIIQLYHDTEIQLQFKNKVPLTPEEEGLHIDSLGEGRWLLTMNKVTADASGLYECVATNKLGTDQCSGVFTIKPSKSNRKRDDNFYAPVFNVPLHDRRLPEKSVMVIECFVDANPKATIHWYKGDQLLEEDAHVQMETYPDGKCRLRIQYFSECDAGFYRCTAENEIGSATTSAYLSVEVEREREVSKKTEFAPFFTKLLQDTKTSLDLPVCIDCIVKGVPFPEIRWYKDGMAITSRDVKTELFEDGRCCLTIDKVDESNLGAYRCVASNVHGSSSCACMLISDTLKADKKVEQKAPWFSKTLTDTWVEKGSDLMLNCKVDGDFPMEIKWYKDGKLLRPSDRMSMTFDDDGTVTLKILRCSYADEGLYRCVAENSVGTANSMGVVSVPVAMEKQNFILPEGVAPQVIVPLENERCTEGDRLELNCQFSGSDLQIRWFKDGLTISSDGHIKLENAEDGWSKLIIPSLMLKDEGSYRCVASNEFGSATTKGFARVEFVSMSELLRAKKPKTTLIDFTVPLRDLRLMDSHPLLLECICSSGETPEIKWYKDGDLLQESDRVIIENLPDGKCTLKIHNCTPDDEGLYRCVAEDSSGSANTKSRVIVKPSFIGEDLTHRRSIAGKAPHFIEPLTSQKLTQGSHLRLVCRVDGDPMPSIRWLKDGDRIYSGGRHQMNTSPDGLVELIITNASPWDSGCYRCLAENEHGSARTISDVRVDRLSKKPAVDWEEEIKHGRAPGFIRPLTVKRVMEGDTITLECLPFGNPFPEIRWLKDGVEVSPNERIDIQQGEDGWQRLIIKDVCLNDDSFYRCVASNEYGTNSTKAQLIVDANSEKSKVNLLEEEPEPIKEKLRFKQGLANLTIHTGSPAEFECFPVGSPYPTVQWLKDGVPLVPSDRILTWKDRWGFQRLAILNATIDDEGEYKCTITNDDGMISTEGTLSILSDKYERQIMDNADVASHGREFADRPEIAAFLRHLKNKHVFSGFPVIFDCLVKGSQQMEARWYHNGKLIECNERVHAHYAGGGSYVLIIDSSISSDVGEYVVELSNQFGMISSSAVLDVTVPRLDHMSIDHPMEPCYKYLADVLPRRLHYSSIPTPPDRGPFIAEVSGHFLTLSWIPTKRTPPRYSQVTYIVEMRELPYREWYVVDYNIPQPCCKVRNMEHGKSYQFRIRAENLYGISDPSPPSPPSQLMAPPKPALDKYNRPIPLLDPYAQDAMNKTYGERYACAPWFSPQETDRAFCPERGKLVLSMFAHGYPEPEVKWLFRGWEIQPDSLIGKYNIRREGNDEYSLTIYAFSKEDVGQYQCKAVNDHGEAQQNVLVDLAIRPTFIQPLNSKVVQSCKPCRLDCRIDGTPIPEIKWYKDWKPLFETNRIKFVHEPPCMYSLIIETPLLRDSGVYACIASNEAGEVSSTGTVAVEAEPFDY</sequence>
<reference evidence="14 15" key="1">
    <citation type="submission" date="2015-05" db="EMBL/GenBank/DDBJ databases">
        <title>Evolution of Trichinella species and genotypes.</title>
        <authorList>
            <person name="Korhonen P.K."/>
            <person name="Edoardo P."/>
            <person name="Giuseppe L.R."/>
            <person name="Gasser R.B."/>
        </authorList>
    </citation>
    <scope>NUCLEOTIDE SEQUENCE [LARGE SCALE GENOMIC DNA]</scope>
    <source>
        <strain evidence="14">ISS10</strain>
    </source>
</reference>
<dbReference type="InterPro" id="IPR011993">
    <property type="entry name" value="PH-like_dom_sf"/>
</dbReference>